<dbReference type="EMBL" id="JADIMM010000025">
    <property type="protein sequence ID" value="MBO8457042.1"/>
    <property type="molecule type" value="Genomic_DNA"/>
</dbReference>
<reference evidence="1" key="1">
    <citation type="submission" date="2020-10" db="EMBL/GenBank/DDBJ databases">
        <authorList>
            <person name="Gilroy R."/>
        </authorList>
    </citation>
    <scope>NUCLEOTIDE SEQUENCE</scope>
    <source>
        <strain evidence="1">10532</strain>
    </source>
</reference>
<organism evidence="1 2">
    <name type="scientific">Candidatus Gallitreponema excrementavium</name>
    <dbReference type="NCBI Taxonomy" id="2840840"/>
    <lineage>
        <taxon>Bacteria</taxon>
        <taxon>Pseudomonadati</taxon>
        <taxon>Spirochaetota</taxon>
        <taxon>Spirochaetia</taxon>
        <taxon>Spirochaetales</taxon>
        <taxon>Candidatus Gallitreponema</taxon>
    </lineage>
</organism>
<comment type="caution">
    <text evidence="1">The sequence shown here is derived from an EMBL/GenBank/DDBJ whole genome shotgun (WGS) entry which is preliminary data.</text>
</comment>
<gene>
    <name evidence="1" type="ORF">IAA81_02300</name>
</gene>
<protein>
    <recommendedName>
        <fullName evidence="3">DUF4177 domain-containing protein</fullName>
    </recommendedName>
</protein>
<dbReference type="AlphaFoldDB" id="A0A9D9HN54"/>
<proteinExistence type="predicted"/>
<dbReference type="Proteomes" id="UP000823638">
    <property type="component" value="Unassembled WGS sequence"/>
</dbReference>
<reference evidence="1" key="2">
    <citation type="journal article" date="2021" name="PeerJ">
        <title>Extensive microbial diversity within the chicken gut microbiome revealed by metagenomics and culture.</title>
        <authorList>
            <person name="Gilroy R."/>
            <person name="Ravi A."/>
            <person name="Getino M."/>
            <person name="Pursley I."/>
            <person name="Horton D.L."/>
            <person name="Alikhan N.F."/>
            <person name="Baker D."/>
            <person name="Gharbi K."/>
            <person name="Hall N."/>
            <person name="Watson M."/>
            <person name="Adriaenssens E.M."/>
            <person name="Foster-Nyarko E."/>
            <person name="Jarju S."/>
            <person name="Secka A."/>
            <person name="Antonio M."/>
            <person name="Oren A."/>
            <person name="Chaudhuri R.R."/>
            <person name="La Ragione R."/>
            <person name="Hildebrand F."/>
            <person name="Pallen M.J."/>
        </authorList>
    </citation>
    <scope>NUCLEOTIDE SEQUENCE</scope>
    <source>
        <strain evidence="1">10532</strain>
    </source>
</reference>
<accession>A0A9D9HN54</accession>
<evidence type="ECO:0000313" key="1">
    <source>
        <dbReference type="EMBL" id="MBO8457042.1"/>
    </source>
</evidence>
<name>A0A9D9HN54_9SPIR</name>
<evidence type="ECO:0000313" key="2">
    <source>
        <dbReference type="Proteomes" id="UP000823638"/>
    </source>
</evidence>
<sequence>MDRWEYAIKYRSDFSRKIPNGQGRKLWGAEKDLAFDYKFDPEMLNEFGRQGWELVAVDGDGSQYYFKRKIN</sequence>
<evidence type="ECO:0008006" key="3">
    <source>
        <dbReference type="Google" id="ProtNLM"/>
    </source>
</evidence>